<proteinExistence type="predicted"/>
<keyword evidence="1" id="KW-0812">Transmembrane</keyword>
<keyword evidence="1" id="KW-0472">Membrane</keyword>
<evidence type="ECO:0000313" key="3">
    <source>
        <dbReference type="Proteomes" id="UP000239735"/>
    </source>
</evidence>
<dbReference type="AlphaFoldDB" id="A0A2N9LDS1"/>
<sequence length="62" mass="7575">MVETRIKLFAEQQAEKARREQQRRVYRRNQVFGLLILAAAICAWWLWHTNPRWIAPAGWWRP</sequence>
<feature type="transmembrane region" description="Helical" evidence="1">
    <location>
        <begin position="31"/>
        <end position="47"/>
    </location>
</feature>
<accession>A0A2N9LDS1</accession>
<evidence type="ECO:0000256" key="1">
    <source>
        <dbReference type="SAM" id="Phobius"/>
    </source>
</evidence>
<protein>
    <submittedName>
        <fullName evidence="2">Uncharacterized protein</fullName>
    </submittedName>
</protein>
<dbReference type="EMBL" id="OKRB01000087">
    <property type="protein sequence ID" value="SPE21386.1"/>
    <property type="molecule type" value="Genomic_DNA"/>
</dbReference>
<organism evidence="2 3">
    <name type="scientific">Candidatus Sulfuritelmatomonas gaucii</name>
    <dbReference type="NCBI Taxonomy" id="2043161"/>
    <lineage>
        <taxon>Bacteria</taxon>
        <taxon>Pseudomonadati</taxon>
        <taxon>Acidobacteriota</taxon>
        <taxon>Terriglobia</taxon>
        <taxon>Terriglobales</taxon>
        <taxon>Acidobacteriaceae</taxon>
        <taxon>Candidatus Sulfuritelmatomonas</taxon>
    </lineage>
</organism>
<gene>
    <name evidence="2" type="ORF">SBA5_300030</name>
</gene>
<name>A0A2N9LDS1_9BACT</name>
<keyword evidence="1" id="KW-1133">Transmembrane helix</keyword>
<dbReference type="Proteomes" id="UP000239735">
    <property type="component" value="Unassembled WGS sequence"/>
</dbReference>
<evidence type="ECO:0000313" key="2">
    <source>
        <dbReference type="EMBL" id="SPE21386.1"/>
    </source>
</evidence>
<reference evidence="3" key="1">
    <citation type="submission" date="2018-02" db="EMBL/GenBank/DDBJ databases">
        <authorList>
            <person name="Hausmann B."/>
        </authorList>
    </citation>
    <scope>NUCLEOTIDE SEQUENCE [LARGE SCALE GENOMIC DNA]</scope>
    <source>
        <strain evidence="3">Peat soil MAG SbA5</strain>
    </source>
</reference>